<evidence type="ECO:0000313" key="1">
    <source>
        <dbReference type="EMBL" id="ASG63805.1"/>
    </source>
</evidence>
<evidence type="ECO:0000313" key="2">
    <source>
        <dbReference type="Proteomes" id="UP000197098"/>
    </source>
</evidence>
<dbReference type="AlphaFoldDB" id="A0A248KJ14"/>
<organism evidence="1 2">
    <name type="scientific">Kluyvera genomosp. 3</name>
    <dbReference type="NCBI Taxonomy" id="2774055"/>
    <lineage>
        <taxon>Bacteria</taxon>
        <taxon>Pseudomonadati</taxon>
        <taxon>Pseudomonadota</taxon>
        <taxon>Gammaproteobacteria</taxon>
        <taxon>Enterobacterales</taxon>
        <taxon>Enterobacteriaceae</taxon>
        <taxon>Kluyvera</taxon>
    </lineage>
</organism>
<gene>
    <name evidence="1" type="ORF">CEW81_16980</name>
</gene>
<dbReference type="EMBL" id="CP022114">
    <property type="protein sequence ID" value="ASG63805.1"/>
    <property type="molecule type" value="Genomic_DNA"/>
</dbReference>
<sequence length="160" mass="17748">MNKLHVFDAALALWGYDRQVLTTAEECNELAAVCTRFVNHKANGNRIAEEAADVEIMIEQLRHNGMNDMIDHHKTRKLARLSQRVGVECPAVSPSCPSVSSLLEEALEQLEMAQALYLDKATSKRLAAARTRSCIAALMQAAQGMVREQQQAESRQGERA</sequence>
<accession>A0A248KJ14</accession>
<reference evidence="1 2" key="1">
    <citation type="submission" date="2017-06" db="EMBL/GenBank/DDBJ databases">
        <title>Origin of plasmid-mediated fosfomycin resistance gene fosA3.</title>
        <authorList>
            <person name="Ito R."/>
            <person name="Pacey M.P."/>
            <person name="Doi Y."/>
        </authorList>
    </citation>
    <scope>NUCLEOTIDE SEQUENCE [LARGE SCALE GENOMIC DNA]</scope>
    <source>
        <strain evidence="1 2">YDC799</strain>
    </source>
</reference>
<dbReference type="Proteomes" id="UP000197098">
    <property type="component" value="Chromosome"/>
</dbReference>
<name>A0A248KJ14_9ENTR</name>
<dbReference type="CDD" id="cd11539">
    <property type="entry name" value="NTP-PPase_u2"/>
    <property type="match status" value="1"/>
</dbReference>
<proteinExistence type="predicted"/>
<protein>
    <submittedName>
        <fullName evidence="1">Uncharacterized protein</fullName>
    </submittedName>
</protein>